<sequence length="315" mass="35448">MATVTSSFLPIDQPLRRRVPRPSPTAPNRWRNRQEPQLQSHKRCSKYDQATGRSIRVSRLHDNRIVRQRRSRSSYLAWGFDDEDNRRLAADPSFALPSDFSRCKPRLERQEAFREPKTQGFYSDVVEDDADLYKLGLLYDDEHSRGSYFSLDAIVHDEPVYSIRPAKRARKQHQEKSYSHLDLSYALINSDADLGLYLAPEVHEIPAPVEVISIAQGSDKVDRASARSYRDATLSIIHELPESSLPSSKAVAPEATDFPDLISDSDSGEDEPHDWALLENADILSNADDADVRTEDIVDAASVTGEAWVVLGDGS</sequence>
<dbReference type="Proteomes" id="UP001369815">
    <property type="component" value="Unassembled WGS sequence"/>
</dbReference>
<protein>
    <submittedName>
        <fullName evidence="2">Uncharacterized protein</fullName>
    </submittedName>
</protein>
<dbReference type="EMBL" id="JBANMG010000005">
    <property type="protein sequence ID" value="KAK6953115.1"/>
    <property type="molecule type" value="Genomic_DNA"/>
</dbReference>
<keyword evidence="3" id="KW-1185">Reference proteome</keyword>
<dbReference type="AlphaFoldDB" id="A0AAX6MKF1"/>
<feature type="region of interest" description="Disordered" evidence="1">
    <location>
        <begin position="1"/>
        <end position="47"/>
    </location>
</feature>
<accession>A0AAX6MKF1</accession>
<evidence type="ECO:0000313" key="2">
    <source>
        <dbReference type="EMBL" id="KAK6953115.1"/>
    </source>
</evidence>
<gene>
    <name evidence="2" type="ORF">Daesc_005415</name>
</gene>
<evidence type="ECO:0000313" key="3">
    <source>
        <dbReference type="Proteomes" id="UP001369815"/>
    </source>
</evidence>
<proteinExistence type="predicted"/>
<evidence type="ECO:0000256" key="1">
    <source>
        <dbReference type="SAM" id="MobiDB-lite"/>
    </source>
</evidence>
<organism evidence="2 3">
    <name type="scientific">Daldinia eschscholtzii</name>
    <dbReference type="NCBI Taxonomy" id="292717"/>
    <lineage>
        <taxon>Eukaryota</taxon>
        <taxon>Fungi</taxon>
        <taxon>Dikarya</taxon>
        <taxon>Ascomycota</taxon>
        <taxon>Pezizomycotina</taxon>
        <taxon>Sordariomycetes</taxon>
        <taxon>Xylariomycetidae</taxon>
        <taxon>Xylariales</taxon>
        <taxon>Hypoxylaceae</taxon>
        <taxon>Daldinia</taxon>
    </lineage>
</organism>
<reference evidence="2 3" key="1">
    <citation type="journal article" date="2024" name="Front Chem Biol">
        <title>Unveiling the potential of Daldinia eschscholtzii MFLUCC 19-0629 through bioactivity and bioinformatics studies for enhanced sustainable agriculture production.</title>
        <authorList>
            <person name="Brooks S."/>
            <person name="Weaver J.A."/>
            <person name="Klomchit A."/>
            <person name="Alharthi S.A."/>
            <person name="Onlamun T."/>
            <person name="Nurani R."/>
            <person name="Vong T.K."/>
            <person name="Alberti F."/>
            <person name="Greco C."/>
        </authorList>
    </citation>
    <scope>NUCLEOTIDE SEQUENCE [LARGE SCALE GENOMIC DNA]</scope>
    <source>
        <strain evidence="2">MFLUCC 19-0629</strain>
    </source>
</reference>
<name>A0AAX6MKF1_9PEZI</name>
<comment type="caution">
    <text evidence="2">The sequence shown here is derived from an EMBL/GenBank/DDBJ whole genome shotgun (WGS) entry which is preliminary data.</text>
</comment>